<evidence type="ECO:0000313" key="2">
    <source>
        <dbReference type="EMBL" id="BAL52669.1"/>
    </source>
</evidence>
<dbReference type="PANTHER" id="PTHR40446:SF2">
    <property type="entry name" value="N-ACETYLGLUCOSAMINE-1-PHOSPHODIESTER ALPHA-N-ACETYLGLUCOSAMINIDASE"/>
    <property type="match status" value="1"/>
</dbReference>
<accession>H5S933</accession>
<proteinExistence type="predicted"/>
<gene>
    <name evidence="2" type="ORF">HGMM_F02E06C33</name>
</gene>
<reference evidence="2" key="1">
    <citation type="journal article" date="2005" name="Environ. Microbiol.">
        <title>Genetic and functional properties of uncultivated thermophilic crenarchaeotes from a subsurface gold mine as revealed by analysis of genome fragments.</title>
        <authorList>
            <person name="Nunoura T."/>
            <person name="Hirayama H."/>
            <person name="Takami H."/>
            <person name="Oida H."/>
            <person name="Nishi S."/>
            <person name="Shimamura S."/>
            <person name="Suzuki Y."/>
            <person name="Inagaki F."/>
            <person name="Takai K."/>
            <person name="Nealson K.H."/>
            <person name="Horikoshi K."/>
        </authorList>
    </citation>
    <scope>NUCLEOTIDE SEQUENCE</scope>
</reference>
<dbReference type="PANTHER" id="PTHR40446">
    <property type="entry name" value="N-ACETYLGLUCOSAMINE-1-PHOSPHODIESTER ALPHA-N-ACETYLGLUCOSAMINIDASE"/>
    <property type="match status" value="1"/>
</dbReference>
<dbReference type="AlphaFoldDB" id="H5S933"/>
<feature type="domain" description="Phosphodiester glycosidase" evidence="1">
    <location>
        <begin position="376"/>
        <end position="537"/>
    </location>
</feature>
<dbReference type="EMBL" id="AP011636">
    <property type="protein sequence ID" value="BAL52669.1"/>
    <property type="molecule type" value="Genomic_DNA"/>
</dbReference>
<sequence>MLVVGAQAVSAQAVQFFLNNQPISLKSKVLFEGAQVLVPLVEFARLLGAETTVSYERVTLRWGQRQSAIISTEDLVARGPLLYISLTQLTQIVGIKVLKLGAAYYLFSTPARLLSVVISSSGAFFTLSARVPFELQKQNNIVTVRFFHTVSALTDSSITLTPEPPVTLKAHLPIEASQTLQATALESENFVVWVRTISPPSEPRALIRIESQTHLNEHILYTHARALTVDGPVSIHYLTIQNWKDQYRLIVTLPRDGIGALEPLEKMAPGALAAINANFFDPATQLPIGLLVKDGVIHSAPYGRRGALAISLFNDLYFFAPTLKLSASVLGQTVAIDGLNRPPSADGLFLYTDRYALPIRSEAPIKAVRLRHGFVVSVSENGLVLPDGESTLLVATGAARSRLGGLRPGESVTISYALDPAPLFLREAVSAGPLLLQDGQIVLDARAEKFSQEFATAKAARSVLALTESGDLLFIVILKDGRSVGTDLRTLASLVQTLGAHSALALDGGSSSTLLFRQGASVHVIGARRPIAAGLALVPKR</sequence>
<reference evidence="2" key="2">
    <citation type="journal article" date="2012" name="PLoS ONE">
        <title>A Deeply Branching Thermophilic Bacterium with an Ancient Acetyl-CoA Pathway Dominates a Subsurface Ecosystem.</title>
        <authorList>
            <person name="Takami H."/>
            <person name="Noguchi H."/>
            <person name="Takaki Y."/>
            <person name="Uchiyama I."/>
            <person name="Toyoda A."/>
            <person name="Nishi S."/>
            <person name="Chee G.-J."/>
            <person name="Arai W."/>
            <person name="Nunoura T."/>
            <person name="Itoh T."/>
            <person name="Hattori M."/>
            <person name="Takai K."/>
        </authorList>
    </citation>
    <scope>NUCLEOTIDE SEQUENCE</scope>
</reference>
<name>H5S933_9BACT</name>
<dbReference type="Pfam" id="PF09992">
    <property type="entry name" value="NAGPA"/>
    <property type="match status" value="1"/>
</dbReference>
<protein>
    <submittedName>
        <fullName evidence="2">Exopolysaccharide biosynthesis protein</fullName>
    </submittedName>
</protein>
<dbReference type="InterPro" id="IPR018711">
    <property type="entry name" value="NAGPA"/>
</dbReference>
<evidence type="ECO:0000259" key="1">
    <source>
        <dbReference type="Pfam" id="PF09992"/>
    </source>
</evidence>
<organism evidence="2">
    <name type="scientific">uncultured Acetothermia bacterium</name>
    <dbReference type="NCBI Taxonomy" id="236499"/>
    <lineage>
        <taxon>Bacteria</taxon>
        <taxon>Candidatus Bipolaricaulota</taxon>
        <taxon>environmental samples</taxon>
    </lineage>
</organism>